<reference evidence="13" key="1">
    <citation type="journal article" date="2023" name="bioRxiv">
        <title>Scaffold-level genome assemblies of two parasitoid biocontrol wasps reveal the parthenogenesis mechanism and an associated novel virus.</title>
        <authorList>
            <person name="Inwood S."/>
            <person name="Skelly J."/>
            <person name="Guhlin J."/>
            <person name="Harrop T."/>
            <person name="Goldson S."/>
            <person name="Dearden P."/>
        </authorList>
    </citation>
    <scope>NUCLEOTIDE SEQUENCE</scope>
    <source>
        <strain evidence="13">Irish</strain>
        <tissue evidence="13">Whole body</tissue>
    </source>
</reference>
<evidence type="ECO:0000256" key="4">
    <source>
        <dbReference type="ARBA" id="ARBA00022729"/>
    </source>
</evidence>
<name>A0AA39C6S5_9HYME</name>
<dbReference type="FunFam" id="3.90.190.10:FF:000102">
    <property type="entry name" value="Receptor-type tyrosine-protein phosphatase"/>
    <property type="match status" value="1"/>
</dbReference>
<keyword evidence="14" id="KW-1185">Reference proteome</keyword>
<dbReference type="PRINTS" id="PR00700">
    <property type="entry name" value="PRTYPHPHTASE"/>
</dbReference>
<comment type="catalytic activity">
    <reaction evidence="8">
        <text>O-phospho-L-tyrosyl-[protein] + H2O = L-tyrosyl-[protein] + phosphate</text>
        <dbReference type="Rhea" id="RHEA:10684"/>
        <dbReference type="Rhea" id="RHEA-COMP:10136"/>
        <dbReference type="Rhea" id="RHEA-COMP:20101"/>
        <dbReference type="ChEBI" id="CHEBI:15377"/>
        <dbReference type="ChEBI" id="CHEBI:43474"/>
        <dbReference type="ChEBI" id="CHEBI:46858"/>
        <dbReference type="ChEBI" id="CHEBI:61978"/>
        <dbReference type="EC" id="3.1.3.48"/>
    </reaction>
</comment>
<evidence type="ECO:0000256" key="8">
    <source>
        <dbReference type="ARBA" id="ARBA00051722"/>
    </source>
</evidence>
<dbReference type="CDD" id="cd00063">
    <property type="entry name" value="FN3"/>
    <property type="match status" value="2"/>
</dbReference>
<comment type="similarity">
    <text evidence="2">Belongs to the protein-tyrosine phosphatase family.</text>
</comment>
<dbReference type="Pfam" id="PF00102">
    <property type="entry name" value="Y_phosphatase"/>
    <property type="match status" value="2"/>
</dbReference>
<evidence type="ECO:0000256" key="5">
    <source>
        <dbReference type="ARBA" id="ARBA00022801"/>
    </source>
</evidence>
<evidence type="ECO:0000313" key="14">
    <source>
        <dbReference type="Proteomes" id="UP001168990"/>
    </source>
</evidence>
<dbReference type="SMART" id="SM00194">
    <property type="entry name" value="PTPc"/>
    <property type="match status" value="2"/>
</dbReference>
<dbReference type="PROSITE" id="PS50056">
    <property type="entry name" value="TYR_PHOSPHATASE_2"/>
    <property type="match status" value="2"/>
</dbReference>
<evidence type="ECO:0000256" key="2">
    <source>
        <dbReference type="ARBA" id="ARBA00009580"/>
    </source>
</evidence>
<dbReference type="PROSITE" id="PS00383">
    <property type="entry name" value="TYR_PHOSPHATASE_1"/>
    <property type="match status" value="1"/>
</dbReference>
<feature type="domain" description="Fibronectin type-III" evidence="12">
    <location>
        <begin position="550"/>
        <end position="654"/>
    </location>
</feature>
<comment type="caution">
    <text evidence="13">The sequence shown here is derived from an EMBL/GenBank/DDBJ whole genome shotgun (WGS) entry which is preliminary data.</text>
</comment>
<dbReference type="SUPFAM" id="SSF52799">
    <property type="entry name" value="(Phosphotyrosine protein) phosphatases II"/>
    <property type="match status" value="2"/>
</dbReference>
<dbReference type="SUPFAM" id="SSF57184">
    <property type="entry name" value="Growth factor receptor domain"/>
    <property type="match status" value="1"/>
</dbReference>
<dbReference type="Gene3D" id="3.90.190.10">
    <property type="entry name" value="Protein tyrosine phosphatase superfamily"/>
    <property type="match status" value="2"/>
</dbReference>
<dbReference type="GO" id="GO:0008045">
    <property type="term" value="P:motor neuron axon guidance"/>
    <property type="evidence" value="ECO:0007669"/>
    <property type="project" value="TreeGrafter"/>
</dbReference>
<evidence type="ECO:0000256" key="3">
    <source>
        <dbReference type="ARBA" id="ARBA00013064"/>
    </source>
</evidence>
<feature type="domain" description="Tyrosine-protein phosphatase" evidence="10">
    <location>
        <begin position="1545"/>
        <end position="1781"/>
    </location>
</feature>
<keyword evidence="9" id="KW-1133">Transmembrane helix</keyword>
<keyword evidence="9" id="KW-0812">Transmembrane</keyword>
<dbReference type="PROSITE" id="PS50853">
    <property type="entry name" value="FN3"/>
    <property type="match status" value="1"/>
</dbReference>
<evidence type="ECO:0000256" key="7">
    <source>
        <dbReference type="ARBA" id="ARBA00023136"/>
    </source>
</evidence>
<evidence type="ECO:0000259" key="10">
    <source>
        <dbReference type="PROSITE" id="PS50055"/>
    </source>
</evidence>
<evidence type="ECO:0000256" key="9">
    <source>
        <dbReference type="SAM" id="Phobius"/>
    </source>
</evidence>
<dbReference type="CDD" id="cd00047">
    <property type="entry name" value="PTPc"/>
    <property type="match status" value="1"/>
</dbReference>
<dbReference type="GO" id="GO:0016020">
    <property type="term" value="C:membrane"/>
    <property type="evidence" value="ECO:0007669"/>
    <property type="project" value="UniProtKB-SubCell"/>
</dbReference>
<dbReference type="Proteomes" id="UP001168990">
    <property type="component" value="Unassembled WGS sequence"/>
</dbReference>
<dbReference type="GO" id="GO:0004725">
    <property type="term" value="F:protein tyrosine phosphatase activity"/>
    <property type="evidence" value="ECO:0007669"/>
    <property type="project" value="UniProtKB-EC"/>
</dbReference>
<dbReference type="InterPro" id="IPR016130">
    <property type="entry name" value="Tyr_Pase_AS"/>
</dbReference>
<dbReference type="InterPro" id="IPR050348">
    <property type="entry name" value="Protein-Tyr_Phosphatase"/>
</dbReference>
<dbReference type="EC" id="3.1.3.48" evidence="3"/>
<proteinExistence type="inferred from homology"/>
<dbReference type="PROSITE" id="PS50055">
    <property type="entry name" value="TYR_PHOSPHATASE_PTP"/>
    <property type="match status" value="2"/>
</dbReference>
<keyword evidence="7 9" id="KW-0472">Membrane</keyword>
<dbReference type="InterPro" id="IPR036116">
    <property type="entry name" value="FN3_sf"/>
</dbReference>
<accession>A0AA39C6S5</accession>
<keyword evidence="5" id="KW-0378">Hydrolase</keyword>
<dbReference type="InterPro" id="IPR003961">
    <property type="entry name" value="FN3_dom"/>
</dbReference>
<feature type="domain" description="Tyrosine specific protein phosphatases" evidence="11">
    <location>
        <begin position="1409"/>
        <end position="1482"/>
    </location>
</feature>
<evidence type="ECO:0000313" key="13">
    <source>
        <dbReference type="EMBL" id="KAK0158950.1"/>
    </source>
</evidence>
<keyword evidence="6" id="KW-0904">Protein phosphatase</keyword>
<dbReference type="SMART" id="SM00060">
    <property type="entry name" value="FN3"/>
    <property type="match status" value="3"/>
</dbReference>
<evidence type="ECO:0000256" key="1">
    <source>
        <dbReference type="ARBA" id="ARBA00004167"/>
    </source>
</evidence>
<dbReference type="InterPro" id="IPR013783">
    <property type="entry name" value="Ig-like_fold"/>
</dbReference>
<dbReference type="InterPro" id="IPR000387">
    <property type="entry name" value="Tyr_Pase_dom"/>
</dbReference>
<feature type="transmembrane region" description="Helical" evidence="9">
    <location>
        <begin position="1481"/>
        <end position="1499"/>
    </location>
</feature>
<protein>
    <recommendedName>
        <fullName evidence="3">protein-tyrosine-phosphatase</fullName>
        <ecNumber evidence="3">3.1.3.48</ecNumber>
    </recommendedName>
</protein>
<keyword evidence="4" id="KW-0732">Signal</keyword>
<feature type="domain" description="Tyrosine specific protein phosphatases" evidence="11">
    <location>
        <begin position="1699"/>
        <end position="1772"/>
    </location>
</feature>
<dbReference type="Gene3D" id="2.60.40.10">
    <property type="entry name" value="Immunoglobulins"/>
    <property type="match status" value="2"/>
</dbReference>
<feature type="domain" description="Tyrosine-protein phosphatase" evidence="10">
    <location>
        <begin position="1238"/>
        <end position="1491"/>
    </location>
</feature>
<dbReference type="Gene3D" id="2.170.300.10">
    <property type="entry name" value="Tie2 ligand-binding domain superfamily"/>
    <property type="match status" value="1"/>
</dbReference>
<dbReference type="InterPro" id="IPR003595">
    <property type="entry name" value="Tyr_Pase_cat"/>
</dbReference>
<sequence length="1792" mass="207210">MSRWSEGFMVSTTRQSMRNTSIKIHNPLNPHEWKTFIITWNSITKTIKLYDPDKMILEYTDYQDTNYNEQYHVFFGNPEVDIPTQFRFHEYNYTSTNEFETFLISELLNINVNRDICIDMLVGLCAWCELHVKLMYNNGPQVIMNVISGAVTSEKVDHDLPMWQYARITATNLDENYKTVVLEIVTKSNKRHGNHWALSNVQQCVTEDNLNGEYIWPNVTCQRLSYNQQHLGVISSIMDVITPPDNLTLCPESQIGPKCATFCDSNFKKNCEGAIICDDYSCYCSQGYFTENCDKQCLPGDFGYGCTQKCENCLHQDCNIYTGLCNSECKKQTNSKYQLIPPYCKDAVESPELQYDQIDETTLRIYFPKVDNDNKFNITYEFEIQVNQIKWPKRRAEIGVDNDERPIYFTSFNNLKRGMKYNARISQRIKYNSNNNQEVIFDGDFSMPKFMCIWTEKFIIELQDKNLTIKKIDDEKDYPCPDDWYIVKVLLPIQNTDAYQSIDVTNSDEKFPITVGNLTPITNYVILINGMSSSFHYRRDVQTLVSMPSRVRKLKIDNVTSREVSISWLPSEEPNVILYGYELIIWALRHVGCRQSESVDFLYRRPYNIENQSQSYQIFDLIPYMDYKLTILAYHTRRGEENSINFTTNATKIPAATLENLSFKNNIITWNLPNVNCSTVTGPISATRLLFFGESEYVKDFMDYYDTEAFSFVLNKTKVQDIHGCERYRVRIYALREINGKYNESAFKELNFITNPQPPPRVINLTIVEVDYLNKTTLLRWKKPLPPTNGEIIKYNVIFIGYYDDKSEVITVYPHETCSLWEDSLCKTVPHPNQSRKTIQVSAVNKDVNEFGDVSEIIDRAYETEPDPPEKVFILKLEHGVVDIKWEHPFRTGGPMNEFKIKYEQKSTRLTKNLHNDKHNETINFPIDRSNYQKFYNTKLYLLPSTQYKIHIQGVIKRDKSELVGNSSVRTIETTSSFSWLNDKPSFKVNNESYSVKIYLPQIANNTRNNQVHIVIIGQLDCPNLLLVNERLARDIDIKDDEIAWHFGTFPTSRTSIVIGDNTNDALNCTLHPGRAYIIVIIVQEDNIAELERTKPLIWRSKSIQVGLISRELHEIWAVPLFIILIVAIGLTYYLTRKRKRIIKNENNIFIDVSKPMALANEASKNNHIKSPCHVSVAPRPDTVEYRESIMLMPAVTLGKLNPSIVTEEMYNKIKCTSLVKLNEFQDYVKHAIASGKLDEQYSFFPRGQMKPWEYGQLPENKRKNRYGNLIAYDETRVILEKLPDDPYSDYINANFIKGYKKNRAYIATQGPKPTTIIDFWRMVWQERVQVICMLANVMEGGKKKCEQYWPEIGKVMKYGNISVSNISHVQFADYTFRIFHIKCDGEVRKIDHLHYTAWPDHGIPLYTQSVVTYLKKLLATPSGNGPVLVHCSAGVGRTGTIILCDICLRRAAAEGVVDVFGETEDIRGQRANMVDNKQQYILAHVALVECLLSLPTAIPCNDSLPVRIQEYKSQLTLQQQRLEQSVWQDEALQSSERSVIKLSEKNMAKNRFPDLLPKSRLYIPRYPTSDDDSSYIFGVHVDSARRQNNFIASQLPLPTTVNDFWRMVAEFKVQLIIILQPPDINDPTCINFIPDPDEVASSAFLNLKGKAITDMKYCTQQKITLIDNLTKNSREQSVTVLSCKEWDPGRNKPPPKPVDLVELWQMAERISRNDEPTVVLCHDGVTGCGLYLALSFLLERMGLEHECDVCFAIRAIRRSRSDFCHTREQFEYLYDAAVIYAGYFETYANFT</sequence>
<dbReference type="InterPro" id="IPR009030">
    <property type="entry name" value="Growth_fac_rcpt_cys_sf"/>
</dbReference>
<dbReference type="Pfam" id="PF00041">
    <property type="entry name" value="fn3"/>
    <property type="match status" value="1"/>
</dbReference>
<dbReference type="SUPFAM" id="SSF49265">
    <property type="entry name" value="Fibronectin type III"/>
    <property type="match status" value="3"/>
</dbReference>
<dbReference type="InterPro" id="IPR000242">
    <property type="entry name" value="PTP_cat"/>
</dbReference>
<organism evidence="13 14">
    <name type="scientific">Microctonus aethiopoides</name>
    <dbReference type="NCBI Taxonomy" id="144406"/>
    <lineage>
        <taxon>Eukaryota</taxon>
        <taxon>Metazoa</taxon>
        <taxon>Ecdysozoa</taxon>
        <taxon>Arthropoda</taxon>
        <taxon>Hexapoda</taxon>
        <taxon>Insecta</taxon>
        <taxon>Pterygota</taxon>
        <taxon>Neoptera</taxon>
        <taxon>Endopterygota</taxon>
        <taxon>Hymenoptera</taxon>
        <taxon>Apocrita</taxon>
        <taxon>Ichneumonoidea</taxon>
        <taxon>Braconidae</taxon>
        <taxon>Euphorinae</taxon>
        <taxon>Microctonus</taxon>
    </lineage>
</organism>
<feature type="transmembrane region" description="Helical" evidence="9">
    <location>
        <begin position="1116"/>
        <end position="1135"/>
    </location>
</feature>
<dbReference type="EMBL" id="JAQQBS010001424">
    <property type="protein sequence ID" value="KAK0158950.1"/>
    <property type="molecule type" value="Genomic_DNA"/>
</dbReference>
<evidence type="ECO:0000259" key="12">
    <source>
        <dbReference type="PROSITE" id="PS50853"/>
    </source>
</evidence>
<dbReference type="PANTHER" id="PTHR19134">
    <property type="entry name" value="RECEPTOR-TYPE TYROSINE-PROTEIN PHOSPHATASE"/>
    <property type="match status" value="1"/>
</dbReference>
<evidence type="ECO:0000259" key="11">
    <source>
        <dbReference type="PROSITE" id="PS50056"/>
    </source>
</evidence>
<gene>
    <name evidence="13" type="ORF">PV328_009884</name>
</gene>
<dbReference type="SMART" id="SM00404">
    <property type="entry name" value="PTPc_motif"/>
    <property type="match status" value="2"/>
</dbReference>
<dbReference type="InterPro" id="IPR029021">
    <property type="entry name" value="Prot-tyrosine_phosphatase-like"/>
</dbReference>
<comment type="subcellular location">
    <subcellularLocation>
        <location evidence="1">Membrane</location>
        <topology evidence="1">Single-pass membrane protein</topology>
    </subcellularLocation>
</comment>
<dbReference type="PANTHER" id="PTHR19134:SF562">
    <property type="entry name" value="PROTEIN-TYROSINE-PHOSPHATASE"/>
    <property type="match status" value="1"/>
</dbReference>
<evidence type="ECO:0000256" key="6">
    <source>
        <dbReference type="ARBA" id="ARBA00022912"/>
    </source>
</evidence>
<reference evidence="13" key="2">
    <citation type="submission" date="2023-03" db="EMBL/GenBank/DDBJ databases">
        <authorList>
            <person name="Inwood S.N."/>
            <person name="Skelly J.G."/>
            <person name="Guhlin J."/>
            <person name="Harrop T.W.R."/>
            <person name="Goldson S.G."/>
            <person name="Dearden P.K."/>
        </authorList>
    </citation>
    <scope>NUCLEOTIDE SEQUENCE</scope>
    <source>
        <strain evidence="13">Irish</strain>
        <tissue evidence="13">Whole body</tissue>
    </source>
</reference>